<sequence>MRKNTYIITNDYMEDRMRIGIILVFLSCFSMLSAQTYCSGDQVSTAHQNISHEVCAEFEGYETGDTFKLSDYNGELNGGNYHIIFIDMSASW</sequence>
<proteinExistence type="predicted"/>
<gene>
    <name evidence="1" type="ORF">METZ01_LOCUS208695</name>
</gene>
<name>A0A382F131_9ZZZZ</name>
<evidence type="ECO:0008006" key="2">
    <source>
        <dbReference type="Google" id="ProtNLM"/>
    </source>
</evidence>
<accession>A0A382F131</accession>
<evidence type="ECO:0000313" key="1">
    <source>
        <dbReference type="EMBL" id="SVB55841.1"/>
    </source>
</evidence>
<protein>
    <recommendedName>
        <fullName evidence="2">Alkyl hydroperoxide reductase subunit C/ Thiol specific antioxidant domain-containing protein</fullName>
    </recommendedName>
</protein>
<dbReference type="EMBL" id="UINC01047056">
    <property type="protein sequence ID" value="SVB55841.1"/>
    <property type="molecule type" value="Genomic_DNA"/>
</dbReference>
<reference evidence="1" key="1">
    <citation type="submission" date="2018-05" db="EMBL/GenBank/DDBJ databases">
        <authorList>
            <person name="Lanie J.A."/>
            <person name="Ng W.-L."/>
            <person name="Kazmierczak K.M."/>
            <person name="Andrzejewski T.M."/>
            <person name="Davidsen T.M."/>
            <person name="Wayne K.J."/>
            <person name="Tettelin H."/>
            <person name="Glass J.I."/>
            <person name="Rusch D."/>
            <person name="Podicherti R."/>
            <person name="Tsui H.-C.T."/>
            <person name="Winkler M.E."/>
        </authorList>
    </citation>
    <scope>NUCLEOTIDE SEQUENCE</scope>
</reference>
<organism evidence="1">
    <name type="scientific">marine metagenome</name>
    <dbReference type="NCBI Taxonomy" id="408172"/>
    <lineage>
        <taxon>unclassified sequences</taxon>
        <taxon>metagenomes</taxon>
        <taxon>ecological metagenomes</taxon>
    </lineage>
</organism>
<dbReference type="AlphaFoldDB" id="A0A382F131"/>